<dbReference type="Proteomes" id="UP001266305">
    <property type="component" value="Unassembled WGS sequence"/>
</dbReference>
<protein>
    <submittedName>
        <fullName evidence="2">Dual specificity protein phosphatase cdc14b</fullName>
    </submittedName>
</protein>
<feature type="compositionally biased region" description="Polar residues" evidence="1">
    <location>
        <begin position="97"/>
        <end position="115"/>
    </location>
</feature>
<feature type="region of interest" description="Disordered" evidence="1">
    <location>
        <begin position="97"/>
        <end position="122"/>
    </location>
</feature>
<evidence type="ECO:0000313" key="3">
    <source>
        <dbReference type="Proteomes" id="UP001266305"/>
    </source>
</evidence>
<feature type="region of interest" description="Disordered" evidence="1">
    <location>
        <begin position="41"/>
        <end position="64"/>
    </location>
</feature>
<comment type="caution">
    <text evidence="2">The sequence shown here is derived from an EMBL/GenBank/DDBJ whole genome shotgun (WGS) entry which is preliminary data.</text>
</comment>
<name>A0ABQ9VZF0_SAGOE</name>
<feature type="compositionally biased region" description="Acidic residues" evidence="1">
    <location>
        <begin position="50"/>
        <end position="61"/>
    </location>
</feature>
<evidence type="ECO:0000256" key="1">
    <source>
        <dbReference type="SAM" id="MobiDB-lite"/>
    </source>
</evidence>
<keyword evidence="3" id="KW-1185">Reference proteome</keyword>
<sequence length="135" mass="14868">MKQTSLWLEGDYFRQKLRGQENGQHGAAFSKLLSGVDDISINGVKNQDQQEPEPYSDDDEINGVTQGDRRRALKSRRQSNAIPLTVILQSSVQSCKTSEPNISGSAGITKQTTRSASRKSGVKSLCISRTKTVLR</sequence>
<gene>
    <name evidence="2" type="primary">CDC14B_2</name>
    <name evidence="2" type="ORF">P7K49_008767</name>
</gene>
<organism evidence="2 3">
    <name type="scientific">Saguinus oedipus</name>
    <name type="common">Cotton-top tamarin</name>
    <name type="synonym">Oedipomidas oedipus</name>
    <dbReference type="NCBI Taxonomy" id="9490"/>
    <lineage>
        <taxon>Eukaryota</taxon>
        <taxon>Metazoa</taxon>
        <taxon>Chordata</taxon>
        <taxon>Craniata</taxon>
        <taxon>Vertebrata</taxon>
        <taxon>Euteleostomi</taxon>
        <taxon>Mammalia</taxon>
        <taxon>Eutheria</taxon>
        <taxon>Euarchontoglires</taxon>
        <taxon>Primates</taxon>
        <taxon>Haplorrhini</taxon>
        <taxon>Platyrrhini</taxon>
        <taxon>Cebidae</taxon>
        <taxon>Callitrichinae</taxon>
        <taxon>Saguinus</taxon>
    </lineage>
</organism>
<accession>A0ABQ9VZF0</accession>
<reference evidence="2 3" key="1">
    <citation type="submission" date="2023-05" db="EMBL/GenBank/DDBJ databases">
        <title>B98-5 Cell Line De Novo Hybrid Assembly: An Optical Mapping Approach.</title>
        <authorList>
            <person name="Kananen K."/>
            <person name="Auerbach J.A."/>
            <person name="Kautto E."/>
            <person name="Blachly J.S."/>
        </authorList>
    </citation>
    <scope>NUCLEOTIDE SEQUENCE [LARGE SCALE GENOMIC DNA]</scope>
    <source>
        <strain evidence="2">B95-8</strain>
        <tissue evidence="2">Cell line</tissue>
    </source>
</reference>
<proteinExistence type="predicted"/>
<evidence type="ECO:0000313" key="2">
    <source>
        <dbReference type="EMBL" id="KAK2114501.1"/>
    </source>
</evidence>
<dbReference type="EMBL" id="JASSZA010000004">
    <property type="protein sequence ID" value="KAK2114501.1"/>
    <property type="molecule type" value="Genomic_DNA"/>
</dbReference>